<gene>
    <name evidence="3" type="ORF">F2Z80_09740</name>
</gene>
<accession>A0A5N3SBH1</accession>
<feature type="transmembrane region" description="Helical" evidence="1">
    <location>
        <begin position="129"/>
        <end position="146"/>
    </location>
</feature>
<evidence type="ECO:0000313" key="4">
    <source>
        <dbReference type="Proteomes" id="UP000326687"/>
    </source>
</evidence>
<comment type="caution">
    <text evidence="3">The sequence shown here is derived from an EMBL/GenBank/DDBJ whole genome shotgun (WGS) entry which is preliminary data.</text>
</comment>
<name>A0A5N3SBH1_9VIBR</name>
<dbReference type="InterPro" id="IPR000045">
    <property type="entry name" value="Prepilin_IV_endopep_pep"/>
</dbReference>
<keyword evidence="1" id="KW-0472">Membrane</keyword>
<dbReference type="GO" id="GO:0016020">
    <property type="term" value="C:membrane"/>
    <property type="evidence" value="ECO:0007669"/>
    <property type="project" value="InterPro"/>
</dbReference>
<evidence type="ECO:0000256" key="1">
    <source>
        <dbReference type="SAM" id="Phobius"/>
    </source>
</evidence>
<keyword evidence="1" id="KW-0812">Transmembrane</keyword>
<feature type="transmembrane region" description="Helical" evidence="1">
    <location>
        <begin position="89"/>
        <end position="109"/>
    </location>
</feature>
<sequence>MIGNLSLVWWLLLATISIFICYSDIRYRKIPNEYCLIVFILSLSLWASSGLGWERIGISLIILIVGFFLFIIGVWGAGDAKLITSFSPLFDPGVLALGFFIIAFTGASVGVMQVATSHIFNNSDNSKGIPYAVAICVGSLFTALASF</sequence>
<proteinExistence type="predicted"/>
<dbReference type="Pfam" id="PF01478">
    <property type="entry name" value="Peptidase_A24"/>
    <property type="match status" value="1"/>
</dbReference>
<feature type="transmembrane region" description="Helical" evidence="1">
    <location>
        <begin position="34"/>
        <end position="52"/>
    </location>
</feature>
<reference evidence="3 4" key="1">
    <citation type="submission" date="2019-09" db="EMBL/GenBank/DDBJ databases">
        <title>Vibrio Fortis S7-72.</title>
        <authorList>
            <person name="Das S.K."/>
        </authorList>
    </citation>
    <scope>NUCLEOTIDE SEQUENCE [LARGE SCALE GENOMIC DNA]</scope>
    <source>
        <strain evidence="3 4">S7-72</strain>
    </source>
</reference>
<dbReference type="AlphaFoldDB" id="A0A5N3SBH1"/>
<feature type="domain" description="Prepilin type IV endopeptidase peptidase" evidence="2">
    <location>
        <begin position="11"/>
        <end position="110"/>
    </location>
</feature>
<dbReference type="RefSeq" id="WP_150895410.1">
    <property type="nucleotide sequence ID" value="NZ_VXDD01000001.1"/>
</dbReference>
<keyword evidence="1" id="KW-1133">Transmembrane helix</keyword>
<evidence type="ECO:0000259" key="2">
    <source>
        <dbReference type="Pfam" id="PF01478"/>
    </source>
</evidence>
<evidence type="ECO:0000313" key="3">
    <source>
        <dbReference type="EMBL" id="KAB0304204.1"/>
    </source>
</evidence>
<protein>
    <submittedName>
        <fullName evidence="3">Prepilin peptidase</fullName>
    </submittedName>
</protein>
<organism evidence="3 4">
    <name type="scientific">Vibrio fortis</name>
    <dbReference type="NCBI Taxonomy" id="212667"/>
    <lineage>
        <taxon>Bacteria</taxon>
        <taxon>Pseudomonadati</taxon>
        <taxon>Pseudomonadota</taxon>
        <taxon>Gammaproteobacteria</taxon>
        <taxon>Vibrionales</taxon>
        <taxon>Vibrionaceae</taxon>
        <taxon>Vibrio</taxon>
    </lineage>
</organism>
<dbReference type="Gene3D" id="1.20.120.1220">
    <property type="match status" value="1"/>
</dbReference>
<feature type="transmembrane region" description="Helical" evidence="1">
    <location>
        <begin position="6"/>
        <end position="22"/>
    </location>
</feature>
<feature type="transmembrane region" description="Helical" evidence="1">
    <location>
        <begin position="58"/>
        <end position="77"/>
    </location>
</feature>
<dbReference type="Proteomes" id="UP000326687">
    <property type="component" value="Unassembled WGS sequence"/>
</dbReference>
<dbReference type="GO" id="GO:0004190">
    <property type="term" value="F:aspartic-type endopeptidase activity"/>
    <property type="evidence" value="ECO:0007669"/>
    <property type="project" value="InterPro"/>
</dbReference>
<dbReference type="EMBL" id="VXDD01000001">
    <property type="protein sequence ID" value="KAB0304204.1"/>
    <property type="molecule type" value="Genomic_DNA"/>
</dbReference>